<proteinExistence type="inferred from homology"/>
<sequence length="870" mass="97402">MFNIKQIDFGGVPLKCSSSESKEGDNMANQAQSYGAKGWKESRDTGTISPFCSDLGYYEENATEEGLISSKYQREQQAQLFSAFGTFDDLYSNMVSPPFQSCQEEITKIAMHNGNPELIESPKEKPHPFPVASLGILMSCRNRSKRSNGNKINVLSYDTPCTKDGGQKLSTDAVLRMAGESFIQSCSERVDHSVLSYPFAKSFSGLSDEDAKDVDLVEYLLASAEKVGQQQFDRASKLLSQCEELSSKTGSPVRRLVYYFSEALREKINRETGRITPDGLGKKQPLDLDEAKETPKPANVAFHKAVPFSQVSQFAGMQAIAENVAEAKKVHVIDLEIRDGIHCTVLMQALVDRRECPIKHLKITVIGTKSKEKIKETGKQLVAFAQSLNLPFSFNVVMVADMLDLKEDLFELDAEETVAVCSRYFLWTMIAQPDRLEYLIRVISNLKPCVMVIAETEANHNSPVFVNRFIEALFLYGALFDSLEDCMDHQDPNRMFTESIYFNHGIQSIVAAEGAERTVRSVTINVWRAFFARFGMEEIELTMSSLYQASLVTKNFACGSSCTLDMDDKCLIIGWKGRPCFGLCIVAGQAYGSPRVHMEERQGGLTYPSQQQTAKMAKQLSEHRKYCKIAIGEPEVVDLMKEVPCSFSAASLELLNEYGSRMKRLDGIEQHYSIVTSDQELSTVEIMKLATARYASFLTQSSGDRFMLTHPFNGNHTALSREVTDDLELALFLVASAEKVANEQFDHAWELLRMCNDLASPTGDPVQRVVYYFAEALQERIKRKTGIVSSDGWECNKRWQSRLEEEITCLLPSSFAHRQELPFYSATQFSGIQAILESMASAKRIHLVDQKRVPLDDLDASSCSSTRVPS</sequence>
<name>A0AA88RSR0_9ASTE</name>
<keyword evidence="5" id="KW-1185">Reference proteome</keyword>
<feature type="region of interest" description="Leucine repeat II (LRII)" evidence="3">
    <location>
        <begin position="376"/>
        <end position="408"/>
    </location>
</feature>
<keyword evidence="1" id="KW-0805">Transcription regulation</keyword>
<feature type="region of interest" description="SAW" evidence="3">
    <location>
        <begin position="511"/>
        <end position="587"/>
    </location>
</feature>
<dbReference type="InterPro" id="IPR005202">
    <property type="entry name" value="TF_GRAS"/>
</dbReference>
<reference evidence="4" key="1">
    <citation type="submission" date="2022-12" db="EMBL/GenBank/DDBJ databases">
        <title>Draft genome assemblies for two species of Escallonia (Escalloniales).</title>
        <authorList>
            <person name="Chanderbali A."/>
            <person name="Dervinis C."/>
            <person name="Anghel I."/>
            <person name="Soltis D."/>
            <person name="Soltis P."/>
            <person name="Zapata F."/>
        </authorList>
    </citation>
    <scope>NUCLEOTIDE SEQUENCE</scope>
    <source>
        <strain evidence="4">UCBG92.1500</strain>
        <tissue evidence="4">Leaf</tissue>
    </source>
</reference>
<organism evidence="4 5">
    <name type="scientific">Escallonia rubra</name>
    <dbReference type="NCBI Taxonomy" id="112253"/>
    <lineage>
        <taxon>Eukaryota</taxon>
        <taxon>Viridiplantae</taxon>
        <taxon>Streptophyta</taxon>
        <taxon>Embryophyta</taxon>
        <taxon>Tracheophyta</taxon>
        <taxon>Spermatophyta</taxon>
        <taxon>Magnoliopsida</taxon>
        <taxon>eudicotyledons</taxon>
        <taxon>Gunneridae</taxon>
        <taxon>Pentapetalae</taxon>
        <taxon>asterids</taxon>
        <taxon>campanulids</taxon>
        <taxon>Escalloniales</taxon>
        <taxon>Escalloniaceae</taxon>
        <taxon>Escallonia</taxon>
    </lineage>
</organism>
<accession>A0AA88RSR0</accession>
<dbReference type="PANTHER" id="PTHR31636">
    <property type="entry name" value="OSJNBA0084A10.13 PROTEIN-RELATED"/>
    <property type="match status" value="1"/>
</dbReference>
<comment type="similarity">
    <text evidence="3">Belongs to the GRAS family.</text>
</comment>
<dbReference type="Pfam" id="PF03514">
    <property type="entry name" value="GRAS"/>
    <property type="match status" value="2"/>
</dbReference>
<dbReference type="AlphaFoldDB" id="A0AA88RSR0"/>
<gene>
    <name evidence="4" type="ORF">RJ640_014700</name>
</gene>
<evidence type="ECO:0000313" key="4">
    <source>
        <dbReference type="EMBL" id="KAK2990248.1"/>
    </source>
</evidence>
<evidence type="ECO:0000256" key="2">
    <source>
        <dbReference type="ARBA" id="ARBA00023163"/>
    </source>
</evidence>
<evidence type="ECO:0000313" key="5">
    <source>
        <dbReference type="Proteomes" id="UP001187471"/>
    </source>
</evidence>
<evidence type="ECO:0008006" key="6">
    <source>
        <dbReference type="Google" id="ProtNLM"/>
    </source>
</evidence>
<dbReference type="Proteomes" id="UP001187471">
    <property type="component" value="Unassembled WGS sequence"/>
</dbReference>
<comment type="caution">
    <text evidence="4">The sequence shown here is derived from an EMBL/GenBank/DDBJ whole genome shotgun (WGS) entry which is preliminary data.</text>
</comment>
<comment type="caution">
    <text evidence="3">Lacks conserved residue(s) required for the propagation of feature annotation.</text>
</comment>
<evidence type="ECO:0000256" key="3">
    <source>
        <dbReference type="PROSITE-ProRule" id="PRU01191"/>
    </source>
</evidence>
<feature type="short sequence motif" description="VHIID" evidence="3">
    <location>
        <begin position="330"/>
        <end position="334"/>
    </location>
</feature>
<keyword evidence="2" id="KW-0804">Transcription</keyword>
<dbReference type="EMBL" id="JAVXUO010000661">
    <property type="protein sequence ID" value="KAK2990248.1"/>
    <property type="molecule type" value="Genomic_DNA"/>
</dbReference>
<dbReference type="PROSITE" id="PS50985">
    <property type="entry name" value="GRAS"/>
    <property type="match status" value="2"/>
</dbReference>
<protein>
    <recommendedName>
        <fullName evidence="6">DELLA protein RGL1</fullName>
    </recommendedName>
</protein>
<evidence type="ECO:0000256" key="1">
    <source>
        <dbReference type="ARBA" id="ARBA00023015"/>
    </source>
</evidence>